<sequence length="129" mass="13879">MQPLSPASYSDDDSGGDGGSGPTFLACSASRTFCYVSGQRVNQEKTMVFFSKNVAKNKVDQLCSTLGYSAAMIATGSHQTRVGSSSMWMARDGTLTETFAVVVFLETTKLVGSTVSQEEWEKSWVFFGA</sequence>
<reference evidence="1" key="1">
    <citation type="submission" date="2020-09" db="EMBL/GenBank/DDBJ databases">
        <title>Genome-Enabled Discovery of Anthraquinone Biosynthesis in Senna tora.</title>
        <authorList>
            <person name="Kang S.-H."/>
            <person name="Pandey R.P."/>
            <person name="Lee C.-M."/>
            <person name="Sim J.-S."/>
            <person name="Jeong J.-T."/>
            <person name="Choi B.-S."/>
            <person name="Jung M."/>
            <person name="Ginzburg D."/>
            <person name="Zhao K."/>
            <person name="Won S.Y."/>
            <person name="Oh T.-J."/>
            <person name="Yu Y."/>
            <person name="Kim N.-H."/>
            <person name="Lee O.R."/>
            <person name="Lee T.-H."/>
            <person name="Bashyal P."/>
            <person name="Kim T.-S."/>
            <person name="Lee W.-H."/>
            <person name="Kawkins C."/>
            <person name="Kim C.-K."/>
            <person name="Kim J.S."/>
            <person name="Ahn B.O."/>
            <person name="Rhee S.Y."/>
            <person name="Sohng J.K."/>
        </authorList>
    </citation>
    <scope>NUCLEOTIDE SEQUENCE</scope>
    <source>
        <tissue evidence="1">Leaf</tissue>
    </source>
</reference>
<organism evidence="1 2">
    <name type="scientific">Senna tora</name>
    <dbReference type="NCBI Taxonomy" id="362788"/>
    <lineage>
        <taxon>Eukaryota</taxon>
        <taxon>Viridiplantae</taxon>
        <taxon>Streptophyta</taxon>
        <taxon>Embryophyta</taxon>
        <taxon>Tracheophyta</taxon>
        <taxon>Spermatophyta</taxon>
        <taxon>Magnoliopsida</taxon>
        <taxon>eudicotyledons</taxon>
        <taxon>Gunneridae</taxon>
        <taxon>Pentapetalae</taxon>
        <taxon>rosids</taxon>
        <taxon>fabids</taxon>
        <taxon>Fabales</taxon>
        <taxon>Fabaceae</taxon>
        <taxon>Caesalpinioideae</taxon>
        <taxon>Cassia clade</taxon>
        <taxon>Senna</taxon>
    </lineage>
</organism>
<keyword evidence="2" id="KW-1185">Reference proteome</keyword>
<evidence type="ECO:0000313" key="2">
    <source>
        <dbReference type="Proteomes" id="UP000634136"/>
    </source>
</evidence>
<name>A0A834SSU8_9FABA</name>
<dbReference type="EMBL" id="JAAIUW010000011">
    <property type="protein sequence ID" value="KAF7808305.1"/>
    <property type="molecule type" value="Genomic_DNA"/>
</dbReference>
<dbReference type="AlphaFoldDB" id="A0A834SSU8"/>
<comment type="caution">
    <text evidence="1">The sequence shown here is derived from an EMBL/GenBank/DDBJ whole genome shotgun (WGS) entry which is preliminary data.</text>
</comment>
<protein>
    <submittedName>
        <fullName evidence="1">Uncharacterized protein</fullName>
    </submittedName>
</protein>
<gene>
    <name evidence="1" type="ORF">G2W53_035048</name>
</gene>
<dbReference type="Proteomes" id="UP000634136">
    <property type="component" value="Unassembled WGS sequence"/>
</dbReference>
<evidence type="ECO:0000313" key="1">
    <source>
        <dbReference type="EMBL" id="KAF7808305.1"/>
    </source>
</evidence>
<accession>A0A834SSU8</accession>
<proteinExistence type="predicted"/>